<dbReference type="PROSITE" id="PS51257">
    <property type="entry name" value="PROKAR_LIPOPROTEIN"/>
    <property type="match status" value="1"/>
</dbReference>
<comment type="caution">
    <text evidence="2">The sequence shown here is derived from an EMBL/GenBank/DDBJ whole genome shotgun (WGS) entry which is preliminary data.</text>
</comment>
<keyword evidence="1" id="KW-1133">Transmembrane helix</keyword>
<dbReference type="AlphaFoldDB" id="A0A1G2BWR7"/>
<feature type="transmembrane region" description="Helical" evidence="1">
    <location>
        <begin position="108"/>
        <end position="135"/>
    </location>
</feature>
<dbReference type="Proteomes" id="UP000177349">
    <property type="component" value="Unassembled WGS sequence"/>
</dbReference>
<gene>
    <name evidence="2" type="ORF">A3B31_02405</name>
</gene>
<keyword evidence="1" id="KW-0812">Transmembrane</keyword>
<organism evidence="2 3">
    <name type="scientific">Candidatus Komeilibacteria bacterium RIFCSPLOWO2_01_FULL_53_11</name>
    <dbReference type="NCBI Taxonomy" id="1798552"/>
    <lineage>
        <taxon>Bacteria</taxon>
        <taxon>Candidatus Komeiliibacteriota</taxon>
    </lineage>
</organism>
<evidence type="ECO:0000256" key="1">
    <source>
        <dbReference type="SAM" id="Phobius"/>
    </source>
</evidence>
<feature type="transmembrane region" description="Helical" evidence="1">
    <location>
        <begin position="12"/>
        <end position="29"/>
    </location>
</feature>
<feature type="transmembrane region" description="Helical" evidence="1">
    <location>
        <begin position="49"/>
        <end position="66"/>
    </location>
</feature>
<feature type="transmembrane region" description="Helical" evidence="1">
    <location>
        <begin position="73"/>
        <end position="96"/>
    </location>
</feature>
<evidence type="ECO:0000313" key="3">
    <source>
        <dbReference type="Proteomes" id="UP000177349"/>
    </source>
</evidence>
<name>A0A1G2BWR7_9BACT</name>
<accession>A0A1G2BWR7</accession>
<proteinExistence type="predicted"/>
<evidence type="ECO:0000313" key="2">
    <source>
        <dbReference type="EMBL" id="OGY92627.1"/>
    </source>
</evidence>
<protein>
    <submittedName>
        <fullName evidence="2">Uncharacterized protein</fullName>
    </submittedName>
</protein>
<keyword evidence="1" id="KW-0472">Membrane</keyword>
<sequence>MKKGLHEKQHHAAYGYAVLLSGCWVYLTRNRYAYADFPLTLGDSRLFPFVAWSVSLVLLFSLYRFIERHMSRPLLVTVLCYWILLIFFETVAYNFLGIRNIGTAAYPGLPICGCLHAPVWMQAGYFIMGPLYLLLTAPRRRSSLRSEPRDE</sequence>
<dbReference type="EMBL" id="MHKN01000014">
    <property type="protein sequence ID" value="OGY92627.1"/>
    <property type="molecule type" value="Genomic_DNA"/>
</dbReference>
<reference evidence="2 3" key="1">
    <citation type="journal article" date="2016" name="Nat. Commun.">
        <title>Thousands of microbial genomes shed light on interconnected biogeochemical processes in an aquifer system.</title>
        <authorList>
            <person name="Anantharaman K."/>
            <person name="Brown C.T."/>
            <person name="Hug L.A."/>
            <person name="Sharon I."/>
            <person name="Castelle C.J."/>
            <person name="Probst A.J."/>
            <person name="Thomas B.C."/>
            <person name="Singh A."/>
            <person name="Wilkins M.J."/>
            <person name="Karaoz U."/>
            <person name="Brodie E.L."/>
            <person name="Williams K.H."/>
            <person name="Hubbard S.S."/>
            <person name="Banfield J.F."/>
        </authorList>
    </citation>
    <scope>NUCLEOTIDE SEQUENCE [LARGE SCALE GENOMIC DNA]</scope>
</reference>